<feature type="compositionally biased region" description="Low complexity" evidence="1">
    <location>
        <begin position="279"/>
        <end position="298"/>
    </location>
</feature>
<proteinExistence type="predicted"/>
<organism evidence="4 5">
    <name type="scientific">Coprinellus micaceus</name>
    <name type="common">Glistening ink-cap mushroom</name>
    <name type="synonym">Coprinus micaceus</name>
    <dbReference type="NCBI Taxonomy" id="71717"/>
    <lineage>
        <taxon>Eukaryota</taxon>
        <taxon>Fungi</taxon>
        <taxon>Dikarya</taxon>
        <taxon>Basidiomycota</taxon>
        <taxon>Agaricomycotina</taxon>
        <taxon>Agaricomycetes</taxon>
        <taxon>Agaricomycetidae</taxon>
        <taxon>Agaricales</taxon>
        <taxon>Agaricineae</taxon>
        <taxon>Psathyrellaceae</taxon>
        <taxon>Coprinellus</taxon>
    </lineage>
</organism>
<comment type="caution">
    <text evidence="4">The sequence shown here is derived from an EMBL/GenBank/DDBJ whole genome shotgun (WGS) entry which is preliminary data.</text>
</comment>
<name>A0A4Y7TYJ2_COPMI</name>
<dbReference type="STRING" id="71717.A0A4Y7TYJ2"/>
<dbReference type="OrthoDB" id="3245657at2759"/>
<feature type="signal peptide" evidence="3">
    <location>
        <begin position="1"/>
        <end position="36"/>
    </location>
</feature>
<feature type="compositionally biased region" description="Low complexity" evidence="1">
    <location>
        <begin position="361"/>
        <end position="374"/>
    </location>
</feature>
<keyword evidence="2" id="KW-0812">Transmembrane</keyword>
<feature type="region of interest" description="Disordered" evidence="1">
    <location>
        <begin position="240"/>
        <end position="316"/>
    </location>
</feature>
<feature type="chain" id="PRO_5021449960" evidence="3">
    <location>
        <begin position="37"/>
        <end position="394"/>
    </location>
</feature>
<evidence type="ECO:0000256" key="2">
    <source>
        <dbReference type="SAM" id="Phobius"/>
    </source>
</evidence>
<feature type="compositionally biased region" description="Polar residues" evidence="1">
    <location>
        <begin position="262"/>
        <end position="278"/>
    </location>
</feature>
<evidence type="ECO:0000313" key="4">
    <source>
        <dbReference type="EMBL" id="TEB39081.1"/>
    </source>
</evidence>
<keyword evidence="5" id="KW-1185">Reference proteome</keyword>
<accession>A0A4Y7TYJ2</accession>
<gene>
    <name evidence="4" type="ORF">FA13DRAFT_437142</name>
</gene>
<keyword evidence="2" id="KW-0472">Membrane</keyword>
<keyword evidence="3" id="KW-0732">Signal</keyword>
<keyword evidence="2" id="KW-1133">Transmembrane helix</keyword>
<evidence type="ECO:0000256" key="1">
    <source>
        <dbReference type="SAM" id="MobiDB-lite"/>
    </source>
</evidence>
<sequence>MLPSPCASSGTLIHNHVWALSLFLLLGSFLLPGSLAILVNSTVDDTLPDPRTGDKILYTPDGAWNEGGANCGHCITHPDEQSVYRGTWHEGMSGGSNGTLVASMAFTGSAIYVFCVLPRNISSGYADLTFTLDNQPVGTFQRTPPGGEGYDYDVLVFSTTSLSGDKRHHFFVSSGKKDGPSSTIILDRIVYSYDDGTKTSSTGTIAGIVVGTLAGVALLCALFFYFLRYRRRRRNTASQGPVLIDPDLDDDGQPIDYPTVEPYTQSHSRQNTQPNSSESRSGSASTPTTAATPTSSRAAKSRPRLPLQKPPQASISLSLPYSANDVDIYDPYGRLSISASGTGTASDTLPVTATSTIYAAASTSSGGSTTVRGSDNQPPPAYESIPLIPRNGQE</sequence>
<dbReference type="AlphaFoldDB" id="A0A4Y7TYJ2"/>
<evidence type="ECO:0000313" key="5">
    <source>
        <dbReference type="Proteomes" id="UP000298030"/>
    </source>
</evidence>
<feature type="region of interest" description="Disordered" evidence="1">
    <location>
        <begin position="361"/>
        <end position="394"/>
    </location>
</feature>
<reference evidence="4 5" key="1">
    <citation type="journal article" date="2019" name="Nat. Ecol. Evol.">
        <title>Megaphylogeny resolves global patterns of mushroom evolution.</title>
        <authorList>
            <person name="Varga T."/>
            <person name="Krizsan K."/>
            <person name="Foldi C."/>
            <person name="Dima B."/>
            <person name="Sanchez-Garcia M."/>
            <person name="Sanchez-Ramirez S."/>
            <person name="Szollosi G.J."/>
            <person name="Szarkandi J.G."/>
            <person name="Papp V."/>
            <person name="Albert L."/>
            <person name="Andreopoulos W."/>
            <person name="Angelini C."/>
            <person name="Antonin V."/>
            <person name="Barry K.W."/>
            <person name="Bougher N.L."/>
            <person name="Buchanan P."/>
            <person name="Buyck B."/>
            <person name="Bense V."/>
            <person name="Catcheside P."/>
            <person name="Chovatia M."/>
            <person name="Cooper J."/>
            <person name="Damon W."/>
            <person name="Desjardin D."/>
            <person name="Finy P."/>
            <person name="Geml J."/>
            <person name="Haridas S."/>
            <person name="Hughes K."/>
            <person name="Justo A."/>
            <person name="Karasinski D."/>
            <person name="Kautmanova I."/>
            <person name="Kiss B."/>
            <person name="Kocsube S."/>
            <person name="Kotiranta H."/>
            <person name="LaButti K.M."/>
            <person name="Lechner B.E."/>
            <person name="Liimatainen K."/>
            <person name="Lipzen A."/>
            <person name="Lukacs Z."/>
            <person name="Mihaltcheva S."/>
            <person name="Morgado L.N."/>
            <person name="Niskanen T."/>
            <person name="Noordeloos M.E."/>
            <person name="Ohm R.A."/>
            <person name="Ortiz-Santana B."/>
            <person name="Ovrebo C."/>
            <person name="Racz N."/>
            <person name="Riley R."/>
            <person name="Savchenko A."/>
            <person name="Shiryaev A."/>
            <person name="Soop K."/>
            <person name="Spirin V."/>
            <person name="Szebenyi C."/>
            <person name="Tomsovsky M."/>
            <person name="Tulloss R.E."/>
            <person name="Uehling J."/>
            <person name="Grigoriev I.V."/>
            <person name="Vagvolgyi C."/>
            <person name="Papp T."/>
            <person name="Martin F.M."/>
            <person name="Miettinen O."/>
            <person name="Hibbett D.S."/>
            <person name="Nagy L.G."/>
        </authorList>
    </citation>
    <scope>NUCLEOTIDE SEQUENCE [LARGE SCALE GENOMIC DNA]</scope>
    <source>
        <strain evidence="4 5">FP101781</strain>
    </source>
</reference>
<protein>
    <submittedName>
        <fullName evidence="4">Uncharacterized protein</fullName>
    </submittedName>
</protein>
<dbReference type="EMBL" id="QPFP01000002">
    <property type="protein sequence ID" value="TEB39081.1"/>
    <property type="molecule type" value="Genomic_DNA"/>
</dbReference>
<dbReference type="Proteomes" id="UP000298030">
    <property type="component" value="Unassembled WGS sequence"/>
</dbReference>
<evidence type="ECO:0000256" key="3">
    <source>
        <dbReference type="SAM" id="SignalP"/>
    </source>
</evidence>
<feature type="transmembrane region" description="Helical" evidence="2">
    <location>
        <begin position="205"/>
        <end position="227"/>
    </location>
</feature>